<dbReference type="AlphaFoldDB" id="A0A1S8X1M4"/>
<gene>
    <name evidence="2" type="ORF">X801_03728</name>
</gene>
<keyword evidence="3" id="KW-1185">Reference proteome</keyword>
<name>A0A1S8X1M4_OPIVI</name>
<dbReference type="Proteomes" id="UP000243686">
    <property type="component" value="Unassembled WGS sequence"/>
</dbReference>
<accession>A0A1S8X1M4</accession>
<feature type="region of interest" description="Disordered" evidence="1">
    <location>
        <begin position="273"/>
        <end position="292"/>
    </location>
</feature>
<dbReference type="EMBL" id="KV892668">
    <property type="protein sequence ID" value="OON20393.1"/>
    <property type="molecule type" value="Genomic_DNA"/>
</dbReference>
<proteinExistence type="predicted"/>
<evidence type="ECO:0000313" key="2">
    <source>
        <dbReference type="EMBL" id="OON20393.1"/>
    </source>
</evidence>
<evidence type="ECO:0000313" key="3">
    <source>
        <dbReference type="Proteomes" id="UP000243686"/>
    </source>
</evidence>
<sequence>MWGKPQCSEITVLISPSLFSSEPLPLPNIALLYDQLDFPWIDDTDSGESVVGTHAGGLTTSKTRTVSHQKSSSVCSAAENAIRSWSCDLSDDPEYVNIMKTDRQQEFPGLNKRQSSLTTEKLVGSVVNTGNLPPAQYSSIRSVKRRTDGHHLRYVEMTSGVSGKELPTICSATDSGITSLSSNRDSILTDFSSHFRVNSYRPRTHSSPWTSTLYSKTRPSSHRENPDLFAAVTFAPHPVVLNETMSDFSATRPFSVTLVKPAHISLIRSSPASTATSPALQRGSHTRNWDDMIRPRTTSDLAATKRPLFLNSLIRLASESFHNGSSSSTPIPSMLLRSVVHPQQNIKAFCAPTRPHSGRPKSYSTSSNRNHKQPAADSSEGDITLRPRANTVASDRSMGRRIAVALVNFGARIRPRTKSASSASMDRVSCNPPTNSLSPHVDGHVVQLPSQFRCYANPFECDERMNKELSRAMTIYSVSALNLSDHYLVYEYF</sequence>
<organism evidence="2 3">
    <name type="scientific">Opisthorchis viverrini</name>
    <name type="common">Southeast Asian liver fluke</name>
    <dbReference type="NCBI Taxonomy" id="6198"/>
    <lineage>
        <taxon>Eukaryota</taxon>
        <taxon>Metazoa</taxon>
        <taxon>Spiralia</taxon>
        <taxon>Lophotrochozoa</taxon>
        <taxon>Platyhelminthes</taxon>
        <taxon>Trematoda</taxon>
        <taxon>Digenea</taxon>
        <taxon>Opisthorchiida</taxon>
        <taxon>Opisthorchiata</taxon>
        <taxon>Opisthorchiidae</taxon>
        <taxon>Opisthorchis</taxon>
    </lineage>
</organism>
<feature type="region of interest" description="Disordered" evidence="1">
    <location>
        <begin position="349"/>
        <end position="394"/>
    </location>
</feature>
<reference evidence="2 3" key="1">
    <citation type="submission" date="2015-03" db="EMBL/GenBank/DDBJ databases">
        <title>Draft genome of the nematode, Opisthorchis viverrini.</title>
        <authorList>
            <person name="Mitreva M."/>
        </authorList>
    </citation>
    <scope>NUCLEOTIDE SEQUENCE [LARGE SCALE GENOMIC DNA]</scope>
    <source>
        <strain evidence="2">Khon Kaen</strain>
    </source>
</reference>
<protein>
    <submittedName>
        <fullName evidence="2">Uncharacterized protein</fullName>
    </submittedName>
</protein>
<evidence type="ECO:0000256" key="1">
    <source>
        <dbReference type="SAM" id="MobiDB-lite"/>
    </source>
</evidence>